<protein>
    <submittedName>
        <fullName evidence="1">Uncharacterized protein</fullName>
    </submittedName>
</protein>
<sequence length="39" mass="4500">MVYSLNQTARLDSHSNLHLFHVFLSHQTEPNNINSSSFI</sequence>
<name>A0A2P2QLW8_RHIMU</name>
<reference evidence="1" key="1">
    <citation type="submission" date="2018-02" db="EMBL/GenBank/DDBJ databases">
        <title>Rhizophora mucronata_Transcriptome.</title>
        <authorList>
            <person name="Meera S.P."/>
            <person name="Sreeshan A."/>
            <person name="Augustine A."/>
        </authorList>
    </citation>
    <scope>NUCLEOTIDE SEQUENCE</scope>
    <source>
        <tissue evidence="1">Leaf</tissue>
    </source>
</reference>
<organism evidence="1">
    <name type="scientific">Rhizophora mucronata</name>
    <name type="common">Asiatic mangrove</name>
    <dbReference type="NCBI Taxonomy" id="61149"/>
    <lineage>
        <taxon>Eukaryota</taxon>
        <taxon>Viridiplantae</taxon>
        <taxon>Streptophyta</taxon>
        <taxon>Embryophyta</taxon>
        <taxon>Tracheophyta</taxon>
        <taxon>Spermatophyta</taxon>
        <taxon>Magnoliopsida</taxon>
        <taxon>eudicotyledons</taxon>
        <taxon>Gunneridae</taxon>
        <taxon>Pentapetalae</taxon>
        <taxon>rosids</taxon>
        <taxon>fabids</taxon>
        <taxon>Malpighiales</taxon>
        <taxon>Rhizophoraceae</taxon>
        <taxon>Rhizophora</taxon>
    </lineage>
</organism>
<dbReference type="AlphaFoldDB" id="A0A2P2QLW8"/>
<proteinExistence type="predicted"/>
<accession>A0A2P2QLW8</accession>
<evidence type="ECO:0000313" key="1">
    <source>
        <dbReference type="EMBL" id="MBX68010.1"/>
    </source>
</evidence>
<dbReference type="EMBL" id="GGEC01087526">
    <property type="protein sequence ID" value="MBX68010.1"/>
    <property type="molecule type" value="Transcribed_RNA"/>
</dbReference>